<dbReference type="Gene3D" id="3.40.50.150">
    <property type="entry name" value="Vaccinia Virus protein VP39"/>
    <property type="match status" value="1"/>
</dbReference>
<dbReference type="Pfam" id="PF03705">
    <property type="entry name" value="CheR_N"/>
    <property type="match status" value="1"/>
</dbReference>
<proteinExistence type="predicted"/>
<dbReference type="GO" id="GO:0000156">
    <property type="term" value="F:phosphorelay response regulator activity"/>
    <property type="evidence" value="ECO:0007669"/>
    <property type="project" value="InterPro"/>
</dbReference>
<evidence type="ECO:0000256" key="7">
    <source>
        <dbReference type="SAM" id="Coils"/>
    </source>
</evidence>
<keyword evidence="3" id="KW-0489">Methyltransferase</keyword>
<comment type="catalytic activity">
    <reaction evidence="1">
        <text>L-glutamyl-[protein] + S-adenosyl-L-methionine = [protein]-L-glutamate 5-O-methyl ester + S-adenosyl-L-homocysteine</text>
        <dbReference type="Rhea" id="RHEA:24452"/>
        <dbReference type="Rhea" id="RHEA-COMP:10208"/>
        <dbReference type="Rhea" id="RHEA-COMP:10311"/>
        <dbReference type="ChEBI" id="CHEBI:29973"/>
        <dbReference type="ChEBI" id="CHEBI:57856"/>
        <dbReference type="ChEBI" id="CHEBI:59789"/>
        <dbReference type="ChEBI" id="CHEBI:82795"/>
        <dbReference type="EC" id="2.1.1.80"/>
    </reaction>
</comment>
<dbReference type="Gene3D" id="3.40.50.180">
    <property type="entry name" value="Methylesterase CheB, C-terminal domain"/>
    <property type="match status" value="1"/>
</dbReference>
<feature type="domain" description="CheR-type methyltransferase" evidence="10">
    <location>
        <begin position="204"/>
        <end position="480"/>
    </location>
</feature>
<dbReference type="CDD" id="cd16434">
    <property type="entry name" value="CheB-CheR_fusion"/>
    <property type="match status" value="1"/>
</dbReference>
<evidence type="ECO:0000256" key="4">
    <source>
        <dbReference type="ARBA" id="ARBA00022679"/>
    </source>
</evidence>
<dbReference type="InterPro" id="IPR035909">
    <property type="entry name" value="CheB_C"/>
</dbReference>
<evidence type="ECO:0000259" key="8">
    <source>
        <dbReference type="PROSITE" id="PS50112"/>
    </source>
</evidence>
<sequence length="985" mass="109179">MPDELTPPATPPTSTPPAAIVGIGGSAGALDGYERFFLGLPAGSGMAFVVVSHLSSTGESLMPDLLRRCTSLPVVEVEDGMPALADHVYIAPGGSSLAIENATLFLRDLEAAQGRTINAFFTSLAADQGERAIAVILSGMGSDGTRGLRAIKEHFGRVFVQAPETADYPAMPTSAVATGLADHVLPPDELAPRLHQLITHERLLQTEPQAVSEVDLQKILLLVRQRTGHDFSRYKAATLLRRIERRSKSLRLDTLPQYLGYLQQHPDEVDALFDDLTINVTNFFRDPEAFDRLKVHLRTTLARGGRDREAIRAWIVGCASGEEAYSVAMVLHELTQEPGWAGPVTAHVFATDIDPRSIEKARLGLYPRDIAQSVSPERLKRYFTAVEGDYQVSSLIRDMIVFARHNTFGDPPFTRLDLLCCRNMLIYLNADLQKQILSVFHYALMPGGLLFLGASETLGLSDERFDFLDTRWKLYRRMSGAAGPLPVETAFSSTPRVPLPGLQRHDKQRGRAITLSQQIQRLLLAQYAPACVVVNAQGSILYVNGRTSRYLELPSGTVGTTNVLDMTRDGLRFELSSTMRRVLHEGHAITLRNVQAGAGQAPYLLDVTVEPISAPDVQGEKPALLIVFQERPLDETAEMSPQEVNQVQALTGELRHLRETLQSTVEENAVSTEELRTTNEEYQTTIEELKSTNEELMTSKEELQSVNEELITTSAEHQGIIHDLAQANDDMKNLLESAGIATLYLGNDLRIRRFTSQISQVMNLIPTDVGRQVGDISVKLQDTNFERDVRHVLNTLMPLEMQVRATDDHWYLMRINPYRTSDNFIDGVVIAFTNIDAVKSLEARLDHSEVYSEALLNSILAPMVVFDDDLRVVTANRALYNLLRVSPEQARGQRLYGLGSHQLDQWELREKLNSMVLTDTPLTQYIIDLDVPGVGVQKTKVEAWPVLDSDGGKAMHLMVLEDLTAVFHKVADEGETFTGDPKDPA</sequence>
<feature type="active site" evidence="6">
    <location>
        <position position="143"/>
    </location>
</feature>
<dbReference type="GO" id="GO:0008983">
    <property type="term" value="F:protein-glutamate O-methyltransferase activity"/>
    <property type="evidence" value="ECO:0007669"/>
    <property type="project" value="UniProtKB-EC"/>
</dbReference>
<keyword evidence="4" id="KW-0808">Transferase</keyword>
<dbReference type="InterPro" id="IPR029063">
    <property type="entry name" value="SAM-dependent_MTases_sf"/>
</dbReference>
<feature type="domain" description="PAS" evidence="8">
    <location>
        <begin position="848"/>
        <end position="919"/>
    </location>
</feature>
<dbReference type="InterPro" id="IPR022641">
    <property type="entry name" value="CheR_N"/>
</dbReference>
<name>A0A1W1UY36_9DEIO</name>
<dbReference type="Pfam" id="PF01339">
    <property type="entry name" value="CheB_methylest"/>
    <property type="match status" value="1"/>
</dbReference>
<evidence type="ECO:0000259" key="9">
    <source>
        <dbReference type="PROSITE" id="PS50122"/>
    </source>
</evidence>
<dbReference type="PRINTS" id="PR00996">
    <property type="entry name" value="CHERMTFRASE"/>
</dbReference>
<dbReference type="PROSITE" id="PS50122">
    <property type="entry name" value="CHEB"/>
    <property type="match status" value="1"/>
</dbReference>
<dbReference type="InterPro" id="IPR013656">
    <property type="entry name" value="PAS_4"/>
</dbReference>
<dbReference type="PANTHER" id="PTHR24422:SF27">
    <property type="entry name" value="PROTEIN-GLUTAMATE O-METHYLTRANSFERASE"/>
    <property type="match status" value="1"/>
</dbReference>
<dbReference type="EMBL" id="FWWU01000008">
    <property type="protein sequence ID" value="SMB86017.1"/>
    <property type="molecule type" value="Genomic_DNA"/>
</dbReference>
<dbReference type="GO" id="GO:0032259">
    <property type="term" value="P:methylation"/>
    <property type="evidence" value="ECO:0007669"/>
    <property type="project" value="UniProtKB-KW"/>
</dbReference>
<dbReference type="RefSeq" id="WP_084047545.1">
    <property type="nucleotide sequence ID" value="NZ_FWWU01000008.1"/>
</dbReference>
<dbReference type="PROSITE" id="PS50123">
    <property type="entry name" value="CHER"/>
    <property type="match status" value="1"/>
</dbReference>
<dbReference type="SMART" id="SM00091">
    <property type="entry name" value="PAS"/>
    <property type="match status" value="3"/>
</dbReference>
<keyword evidence="6" id="KW-0378">Hydrolase</keyword>
<dbReference type="STRING" id="695939.SAMN00790413_03644"/>
<keyword evidence="6" id="KW-0145">Chemotaxis</keyword>
<protein>
    <recommendedName>
        <fullName evidence="2">protein-glutamate O-methyltransferase</fullName>
        <ecNumber evidence="2">2.1.1.80</ecNumber>
    </recommendedName>
</protein>
<evidence type="ECO:0000259" key="10">
    <source>
        <dbReference type="PROSITE" id="PS50123"/>
    </source>
</evidence>
<dbReference type="SUPFAM" id="SSF55785">
    <property type="entry name" value="PYP-like sensor domain (PAS domain)"/>
    <property type="match status" value="2"/>
</dbReference>
<feature type="active site" evidence="6">
    <location>
        <position position="53"/>
    </location>
</feature>
<evidence type="ECO:0000313" key="11">
    <source>
        <dbReference type="EMBL" id="SMB86017.1"/>
    </source>
</evidence>
<dbReference type="Pfam" id="PF13596">
    <property type="entry name" value="PAS_10"/>
    <property type="match status" value="1"/>
</dbReference>
<dbReference type="SUPFAM" id="SSF52738">
    <property type="entry name" value="Methylesterase CheB, C-terminal domain"/>
    <property type="match status" value="1"/>
</dbReference>
<evidence type="ECO:0000256" key="6">
    <source>
        <dbReference type="PROSITE-ProRule" id="PRU00050"/>
    </source>
</evidence>
<dbReference type="SMART" id="SM00138">
    <property type="entry name" value="MeTrc"/>
    <property type="match status" value="1"/>
</dbReference>
<dbReference type="InterPro" id="IPR000673">
    <property type="entry name" value="Sig_transdc_resp-reg_Me-estase"/>
</dbReference>
<dbReference type="InterPro" id="IPR000014">
    <property type="entry name" value="PAS"/>
</dbReference>
<dbReference type="OrthoDB" id="9816309at2"/>
<feature type="active site" evidence="6">
    <location>
        <position position="26"/>
    </location>
</feature>
<dbReference type="Proteomes" id="UP000192582">
    <property type="component" value="Unassembled WGS sequence"/>
</dbReference>
<dbReference type="InterPro" id="IPR036804">
    <property type="entry name" value="CheR_N_sf"/>
</dbReference>
<keyword evidence="12" id="KW-1185">Reference proteome</keyword>
<dbReference type="GO" id="GO:0005737">
    <property type="term" value="C:cytoplasm"/>
    <property type="evidence" value="ECO:0007669"/>
    <property type="project" value="InterPro"/>
</dbReference>
<evidence type="ECO:0000256" key="2">
    <source>
        <dbReference type="ARBA" id="ARBA00012534"/>
    </source>
</evidence>
<dbReference type="Pfam" id="PF01739">
    <property type="entry name" value="CheR"/>
    <property type="match status" value="1"/>
</dbReference>
<organism evidence="11 12">
    <name type="scientific">Deinococcus hopiensis KR-140</name>
    <dbReference type="NCBI Taxonomy" id="695939"/>
    <lineage>
        <taxon>Bacteria</taxon>
        <taxon>Thermotogati</taxon>
        <taxon>Deinococcota</taxon>
        <taxon>Deinococci</taxon>
        <taxon>Deinococcales</taxon>
        <taxon>Deinococcaceae</taxon>
        <taxon>Deinococcus</taxon>
    </lineage>
</organism>
<dbReference type="InterPro" id="IPR000780">
    <property type="entry name" value="CheR_MeTrfase"/>
</dbReference>
<dbReference type="InterPro" id="IPR035965">
    <property type="entry name" value="PAS-like_dom_sf"/>
</dbReference>
<dbReference type="PANTHER" id="PTHR24422">
    <property type="entry name" value="CHEMOTAXIS PROTEIN METHYLTRANSFERASE"/>
    <property type="match status" value="1"/>
</dbReference>
<dbReference type="Gene3D" id="3.30.450.20">
    <property type="entry name" value="PAS domain"/>
    <property type="match status" value="2"/>
</dbReference>
<evidence type="ECO:0000313" key="12">
    <source>
        <dbReference type="Proteomes" id="UP000192582"/>
    </source>
</evidence>
<dbReference type="GO" id="GO:0006935">
    <property type="term" value="P:chemotaxis"/>
    <property type="evidence" value="ECO:0007669"/>
    <property type="project" value="UniProtKB-UniRule"/>
</dbReference>
<dbReference type="InterPro" id="IPR022642">
    <property type="entry name" value="CheR_C"/>
</dbReference>
<keyword evidence="7" id="KW-0175">Coiled coil</keyword>
<reference evidence="11 12" key="1">
    <citation type="submission" date="2017-04" db="EMBL/GenBank/DDBJ databases">
        <authorList>
            <person name="Afonso C.L."/>
            <person name="Miller P.J."/>
            <person name="Scott M.A."/>
            <person name="Spackman E."/>
            <person name="Goraichik I."/>
            <person name="Dimitrov K.M."/>
            <person name="Suarez D.L."/>
            <person name="Swayne D.E."/>
        </authorList>
    </citation>
    <scope>NUCLEOTIDE SEQUENCE [LARGE SCALE GENOMIC DNA]</scope>
    <source>
        <strain evidence="11 12">KR-140</strain>
    </source>
</reference>
<dbReference type="AlphaFoldDB" id="A0A1W1UY36"/>
<accession>A0A1W1UY36</accession>
<dbReference type="PROSITE" id="PS50112">
    <property type="entry name" value="PAS"/>
    <property type="match status" value="1"/>
</dbReference>
<gene>
    <name evidence="11" type="ORF">SAMN00790413_03644</name>
</gene>
<dbReference type="Gene3D" id="1.10.155.10">
    <property type="entry name" value="Chemotaxis receptor methyltransferase CheR, N-terminal domain"/>
    <property type="match status" value="1"/>
</dbReference>
<evidence type="ECO:0000256" key="3">
    <source>
        <dbReference type="ARBA" id="ARBA00022603"/>
    </source>
</evidence>
<dbReference type="Pfam" id="PF08448">
    <property type="entry name" value="PAS_4"/>
    <property type="match status" value="1"/>
</dbReference>
<dbReference type="SUPFAM" id="SSF47757">
    <property type="entry name" value="Chemotaxis receptor methyltransferase CheR, N-terminal domain"/>
    <property type="match status" value="1"/>
</dbReference>
<dbReference type="GO" id="GO:0008984">
    <property type="term" value="F:protein-glutamate methylesterase activity"/>
    <property type="evidence" value="ECO:0007669"/>
    <property type="project" value="InterPro"/>
</dbReference>
<feature type="domain" description="CheB-type methylesterase" evidence="9">
    <location>
        <begin position="12"/>
        <end position="201"/>
    </location>
</feature>
<dbReference type="EC" id="2.1.1.80" evidence="2"/>
<keyword evidence="5" id="KW-0949">S-adenosyl-L-methionine</keyword>
<evidence type="ECO:0000256" key="5">
    <source>
        <dbReference type="ARBA" id="ARBA00022691"/>
    </source>
</evidence>
<dbReference type="InterPro" id="IPR050903">
    <property type="entry name" value="Bact_Chemotaxis_MeTrfase"/>
</dbReference>
<dbReference type="SUPFAM" id="SSF53335">
    <property type="entry name" value="S-adenosyl-L-methionine-dependent methyltransferases"/>
    <property type="match status" value="1"/>
</dbReference>
<evidence type="ECO:0000256" key="1">
    <source>
        <dbReference type="ARBA" id="ARBA00001541"/>
    </source>
</evidence>
<feature type="coiled-coil region" evidence="7">
    <location>
        <begin position="647"/>
        <end position="713"/>
    </location>
</feature>